<protein>
    <submittedName>
        <fullName evidence="6">DoxX protein</fullName>
    </submittedName>
</protein>
<keyword evidence="2 5" id="KW-0812">Transmembrane</keyword>
<evidence type="ECO:0000313" key="6">
    <source>
        <dbReference type="EMBL" id="SDE85725.1"/>
    </source>
</evidence>
<dbReference type="AlphaFoldDB" id="A0A1G7GCB0"/>
<dbReference type="GO" id="GO:0016020">
    <property type="term" value="C:membrane"/>
    <property type="evidence" value="ECO:0007669"/>
    <property type="project" value="UniProtKB-SubCell"/>
</dbReference>
<evidence type="ECO:0000256" key="5">
    <source>
        <dbReference type="SAM" id="Phobius"/>
    </source>
</evidence>
<keyword evidence="4 5" id="KW-0472">Membrane</keyword>
<dbReference type="Proteomes" id="UP000198748">
    <property type="component" value="Unassembled WGS sequence"/>
</dbReference>
<accession>A0A1G7GCB0</accession>
<dbReference type="Pfam" id="PF07681">
    <property type="entry name" value="DoxX"/>
    <property type="match status" value="1"/>
</dbReference>
<proteinExistence type="predicted"/>
<evidence type="ECO:0000256" key="3">
    <source>
        <dbReference type="ARBA" id="ARBA00022989"/>
    </source>
</evidence>
<evidence type="ECO:0000313" key="7">
    <source>
        <dbReference type="Proteomes" id="UP000198748"/>
    </source>
</evidence>
<reference evidence="7" key="1">
    <citation type="submission" date="2016-10" db="EMBL/GenBank/DDBJ databases">
        <authorList>
            <person name="Varghese N."/>
            <person name="Submissions S."/>
        </authorList>
    </citation>
    <scope>NUCLEOTIDE SEQUENCE [LARGE SCALE GENOMIC DNA]</scope>
    <source>
        <strain evidence="7">DSM 25329</strain>
    </source>
</reference>
<gene>
    <name evidence="6" type="ORF">SAMN04487996_107204</name>
</gene>
<name>A0A1G7GCB0_9BACT</name>
<keyword evidence="3 5" id="KW-1133">Transmembrane helix</keyword>
<evidence type="ECO:0000256" key="4">
    <source>
        <dbReference type="ARBA" id="ARBA00023136"/>
    </source>
</evidence>
<sequence length="140" mass="15290">MANNTTPLYFHQLFLRIALAVALLSAVADRFGMWPDQVSAWGNWENFEAYTRKLTFFLPEILSKASGYVATAAEIVLGLLLLAGFQLRWTGLFTALLLATFALSMTFALGIKAPFDYSVWVGSAGAFMLAGLNGFPARQG</sequence>
<organism evidence="6 7">
    <name type="scientific">Dyadobacter soli</name>
    <dbReference type="NCBI Taxonomy" id="659014"/>
    <lineage>
        <taxon>Bacteria</taxon>
        <taxon>Pseudomonadati</taxon>
        <taxon>Bacteroidota</taxon>
        <taxon>Cytophagia</taxon>
        <taxon>Cytophagales</taxon>
        <taxon>Spirosomataceae</taxon>
        <taxon>Dyadobacter</taxon>
    </lineage>
</organism>
<comment type="subcellular location">
    <subcellularLocation>
        <location evidence="1">Membrane</location>
        <topology evidence="1">Multi-pass membrane protein</topology>
    </subcellularLocation>
</comment>
<dbReference type="STRING" id="659014.SAMN04487996_107204"/>
<evidence type="ECO:0000256" key="1">
    <source>
        <dbReference type="ARBA" id="ARBA00004141"/>
    </source>
</evidence>
<dbReference type="OrthoDB" id="676158at2"/>
<dbReference type="EMBL" id="FNAN01000007">
    <property type="protein sequence ID" value="SDE85725.1"/>
    <property type="molecule type" value="Genomic_DNA"/>
</dbReference>
<feature type="transmembrane region" description="Helical" evidence="5">
    <location>
        <begin position="117"/>
        <end position="135"/>
    </location>
</feature>
<evidence type="ECO:0000256" key="2">
    <source>
        <dbReference type="ARBA" id="ARBA00022692"/>
    </source>
</evidence>
<feature type="transmembrane region" description="Helical" evidence="5">
    <location>
        <begin position="65"/>
        <end position="85"/>
    </location>
</feature>
<keyword evidence="7" id="KW-1185">Reference proteome</keyword>
<dbReference type="RefSeq" id="WP_090150383.1">
    <property type="nucleotide sequence ID" value="NZ_FNAN01000007.1"/>
</dbReference>
<dbReference type="InterPro" id="IPR032808">
    <property type="entry name" value="DoxX"/>
</dbReference>
<feature type="transmembrane region" description="Helical" evidence="5">
    <location>
        <begin position="92"/>
        <end position="111"/>
    </location>
</feature>